<comment type="similarity">
    <text evidence="2">Belongs to the protein kinase superfamily. Ser/Thr protein kinase family.</text>
</comment>
<evidence type="ECO:0000256" key="16">
    <source>
        <dbReference type="ARBA" id="ARBA00023170"/>
    </source>
</evidence>
<dbReference type="FunFam" id="3.30.200.20:FF:000540">
    <property type="entry name" value="Receptor-like protein kinase HAIKU2"/>
    <property type="match status" value="1"/>
</dbReference>
<evidence type="ECO:0000256" key="12">
    <source>
        <dbReference type="ARBA" id="ARBA00022777"/>
    </source>
</evidence>
<evidence type="ECO:0000256" key="4">
    <source>
        <dbReference type="ARBA" id="ARBA00012513"/>
    </source>
</evidence>
<evidence type="ECO:0000256" key="19">
    <source>
        <dbReference type="ARBA" id="ARBA00048679"/>
    </source>
</evidence>
<dbReference type="Gene3D" id="3.30.200.20">
    <property type="entry name" value="Phosphorylase Kinase, domain 1"/>
    <property type="match status" value="1"/>
</dbReference>
<dbReference type="SUPFAM" id="SSF52047">
    <property type="entry name" value="RNI-like"/>
    <property type="match status" value="2"/>
</dbReference>
<name>A0A2G2Y3I6_CAPAN</name>
<dbReference type="InterPro" id="IPR001611">
    <property type="entry name" value="Leu-rich_rpt"/>
</dbReference>
<proteinExistence type="inferred from homology"/>
<dbReference type="AlphaFoldDB" id="A0A2G2Y3I6"/>
<dbReference type="SMART" id="SM00220">
    <property type="entry name" value="S_TKc"/>
    <property type="match status" value="1"/>
</dbReference>
<dbReference type="Gramene" id="PHT64259">
    <property type="protein sequence ID" value="PHT64259"/>
    <property type="gene ID" value="T459_31929"/>
</dbReference>
<dbReference type="FunFam" id="3.80.10.10:FF:000234">
    <property type="entry name" value="Probable inactive receptor kinase RLK902"/>
    <property type="match status" value="1"/>
</dbReference>
<dbReference type="InterPro" id="IPR001245">
    <property type="entry name" value="Ser-Thr/Tyr_kinase_cat_dom"/>
</dbReference>
<evidence type="ECO:0000256" key="3">
    <source>
        <dbReference type="ARBA" id="ARBA00009592"/>
    </source>
</evidence>
<comment type="catalytic activity">
    <reaction evidence="19">
        <text>L-seryl-[protein] + ATP = O-phospho-L-seryl-[protein] + ADP + H(+)</text>
        <dbReference type="Rhea" id="RHEA:17989"/>
        <dbReference type="Rhea" id="RHEA-COMP:9863"/>
        <dbReference type="Rhea" id="RHEA-COMP:11604"/>
        <dbReference type="ChEBI" id="CHEBI:15378"/>
        <dbReference type="ChEBI" id="CHEBI:29999"/>
        <dbReference type="ChEBI" id="CHEBI:30616"/>
        <dbReference type="ChEBI" id="CHEBI:83421"/>
        <dbReference type="ChEBI" id="CHEBI:456216"/>
        <dbReference type="EC" id="2.7.11.1"/>
    </reaction>
</comment>
<evidence type="ECO:0000256" key="20">
    <source>
        <dbReference type="PROSITE-ProRule" id="PRU10141"/>
    </source>
</evidence>
<comment type="subcellular location">
    <subcellularLocation>
        <location evidence="1">Membrane</location>
        <topology evidence="1">Single-pass membrane protein</topology>
    </subcellularLocation>
</comment>
<dbReference type="OMA" id="KDGFMGN"/>
<dbReference type="Pfam" id="PF00069">
    <property type="entry name" value="Pkinase"/>
    <property type="match status" value="1"/>
</dbReference>
<dbReference type="Proteomes" id="UP000222542">
    <property type="component" value="Unassembled WGS sequence"/>
</dbReference>
<keyword evidence="12" id="KW-0418">Kinase</keyword>
<evidence type="ECO:0000256" key="8">
    <source>
        <dbReference type="ARBA" id="ARBA00022692"/>
    </source>
</evidence>
<feature type="transmembrane region" description="Helical" evidence="21">
    <location>
        <begin position="40"/>
        <end position="59"/>
    </location>
</feature>
<reference evidence="23 24" key="1">
    <citation type="journal article" date="2014" name="Nat. Genet.">
        <title>Genome sequence of the hot pepper provides insights into the evolution of pungency in Capsicum species.</title>
        <authorList>
            <person name="Kim S."/>
            <person name="Park M."/>
            <person name="Yeom S.I."/>
            <person name="Kim Y.M."/>
            <person name="Lee J.M."/>
            <person name="Lee H.A."/>
            <person name="Seo E."/>
            <person name="Choi J."/>
            <person name="Cheong K."/>
            <person name="Kim K.T."/>
            <person name="Jung K."/>
            <person name="Lee G.W."/>
            <person name="Oh S.K."/>
            <person name="Bae C."/>
            <person name="Kim S.B."/>
            <person name="Lee H.Y."/>
            <person name="Kim S.Y."/>
            <person name="Kim M.S."/>
            <person name="Kang B.C."/>
            <person name="Jo Y.D."/>
            <person name="Yang H.B."/>
            <person name="Jeong H.J."/>
            <person name="Kang W.H."/>
            <person name="Kwon J.K."/>
            <person name="Shin C."/>
            <person name="Lim J.Y."/>
            <person name="Park J.H."/>
            <person name="Huh J.H."/>
            <person name="Kim J.S."/>
            <person name="Kim B.D."/>
            <person name="Cohen O."/>
            <person name="Paran I."/>
            <person name="Suh M.C."/>
            <person name="Lee S.B."/>
            <person name="Kim Y.K."/>
            <person name="Shin Y."/>
            <person name="Noh S.J."/>
            <person name="Park J."/>
            <person name="Seo Y.S."/>
            <person name="Kwon S.Y."/>
            <person name="Kim H.A."/>
            <person name="Park J.M."/>
            <person name="Kim H.J."/>
            <person name="Choi S.B."/>
            <person name="Bosland P.W."/>
            <person name="Reeves G."/>
            <person name="Jo S.H."/>
            <person name="Lee B.W."/>
            <person name="Cho H.T."/>
            <person name="Choi H.S."/>
            <person name="Lee M.S."/>
            <person name="Yu Y."/>
            <person name="Do Choi Y."/>
            <person name="Park B.S."/>
            <person name="van Deynze A."/>
            <person name="Ashrafi H."/>
            <person name="Hill T."/>
            <person name="Kim W.T."/>
            <person name="Pai H.S."/>
            <person name="Ahn H.K."/>
            <person name="Yeam I."/>
            <person name="Giovannoni J.J."/>
            <person name="Rose J.K."/>
            <person name="Sorensen I."/>
            <person name="Lee S.J."/>
            <person name="Kim R.W."/>
            <person name="Choi I.Y."/>
            <person name="Choi B.S."/>
            <person name="Lim J.S."/>
            <person name="Lee Y.H."/>
            <person name="Choi D."/>
        </authorList>
    </citation>
    <scope>NUCLEOTIDE SEQUENCE [LARGE SCALE GENOMIC DNA]</scope>
    <source>
        <strain evidence="24">cv. CM334</strain>
    </source>
</reference>
<dbReference type="EC" id="2.7.11.1" evidence="4"/>
<dbReference type="Pfam" id="PF07714">
    <property type="entry name" value="PK_Tyr_Ser-Thr"/>
    <property type="match status" value="1"/>
</dbReference>
<dbReference type="SUPFAM" id="SSF56112">
    <property type="entry name" value="Protein kinase-like (PK-like)"/>
    <property type="match status" value="1"/>
</dbReference>
<keyword evidence="5" id="KW-0723">Serine/threonine-protein kinase</keyword>
<evidence type="ECO:0000256" key="5">
    <source>
        <dbReference type="ARBA" id="ARBA00022527"/>
    </source>
</evidence>
<keyword evidence="10" id="KW-0677">Repeat</keyword>
<organism evidence="23 24">
    <name type="scientific">Capsicum annuum</name>
    <name type="common">Capsicum pepper</name>
    <dbReference type="NCBI Taxonomy" id="4072"/>
    <lineage>
        <taxon>Eukaryota</taxon>
        <taxon>Viridiplantae</taxon>
        <taxon>Streptophyta</taxon>
        <taxon>Embryophyta</taxon>
        <taxon>Tracheophyta</taxon>
        <taxon>Spermatophyta</taxon>
        <taxon>Magnoliopsida</taxon>
        <taxon>eudicotyledons</taxon>
        <taxon>Gunneridae</taxon>
        <taxon>Pentapetalae</taxon>
        <taxon>asterids</taxon>
        <taxon>lamiids</taxon>
        <taxon>Solanales</taxon>
        <taxon>Solanaceae</taxon>
        <taxon>Solanoideae</taxon>
        <taxon>Capsiceae</taxon>
        <taxon>Capsicum</taxon>
    </lineage>
</organism>
<dbReference type="InterPro" id="IPR032675">
    <property type="entry name" value="LRR_dom_sf"/>
</dbReference>
<dbReference type="InterPro" id="IPR013210">
    <property type="entry name" value="LRR_N_plant-typ"/>
</dbReference>
<keyword evidence="24" id="KW-1185">Reference proteome</keyword>
<dbReference type="Pfam" id="PF23598">
    <property type="entry name" value="LRR_14"/>
    <property type="match status" value="1"/>
</dbReference>
<keyword evidence="8 21" id="KW-0812">Transmembrane</keyword>
<dbReference type="Gene3D" id="1.10.510.10">
    <property type="entry name" value="Transferase(Phosphotransferase) domain 1"/>
    <property type="match status" value="1"/>
</dbReference>
<evidence type="ECO:0000313" key="23">
    <source>
        <dbReference type="EMBL" id="PHT64259.1"/>
    </source>
</evidence>
<dbReference type="Pfam" id="PF00560">
    <property type="entry name" value="LRR_1"/>
    <property type="match status" value="3"/>
</dbReference>
<keyword evidence="14 21" id="KW-1133">Transmembrane helix</keyword>
<keyword evidence="15 21" id="KW-0472">Membrane</keyword>
<evidence type="ECO:0000256" key="17">
    <source>
        <dbReference type="ARBA" id="ARBA00023180"/>
    </source>
</evidence>
<evidence type="ECO:0000256" key="14">
    <source>
        <dbReference type="ARBA" id="ARBA00022989"/>
    </source>
</evidence>
<keyword evidence="9" id="KW-0732">Signal</keyword>
<dbReference type="InterPro" id="IPR000719">
    <property type="entry name" value="Prot_kinase_dom"/>
</dbReference>
<feature type="transmembrane region" description="Helical" evidence="21">
    <location>
        <begin position="643"/>
        <end position="665"/>
    </location>
</feature>
<evidence type="ECO:0000256" key="10">
    <source>
        <dbReference type="ARBA" id="ARBA00022737"/>
    </source>
</evidence>
<dbReference type="PROSITE" id="PS00107">
    <property type="entry name" value="PROTEIN_KINASE_ATP"/>
    <property type="match status" value="1"/>
</dbReference>
<accession>A0A2G2Y3I6</accession>
<dbReference type="PROSITE" id="PS50011">
    <property type="entry name" value="PROTEIN_KINASE_DOM"/>
    <property type="match status" value="1"/>
</dbReference>
<evidence type="ECO:0000256" key="6">
    <source>
        <dbReference type="ARBA" id="ARBA00022614"/>
    </source>
</evidence>
<dbReference type="Pfam" id="PF08263">
    <property type="entry name" value="LRRNT_2"/>
    <property type="match status" value="1"/>
</dbReference>
<dbReference type="Gene3D" id="3.80.10.10">
    <property type="entry name" value="Ribonuclease Inhibitor"/>
    <property type="match status" value="3"/>
</dbReference>
<dbReference type="FunFam" id="3.80.10.10:FF:000111">
    <property type="entry name" value="LRR receptor-like serine/threonine-protein kinase ERECTA"/>
    <property type="match status" value="1"/>
</dbReference>
<keyword evidence="7" id="KW-0808">Transferase</keyword>
<sequence length="1051" mass="116198">MATLLLRKYSHKRQVIAYQTCFPILPTAKQTKKMSVSANFFRPCPILFLCFFILVSLSHQQDELQLLMQFKATLKTTRSSQLFDTWTPQNNICNFIGITCDSARKLVQEINLSEQNLSGVVSFDSLCSLQSLEKISLGSNLLYGGVSDHLKNCTKLRYLDLGNNHFSGEVPNLSSLSQLEFLNLNKSGFSGSFPWSSLGNLTSLTFLSLGDNLFDKSPFPLEILNLDKLYWLYLTNTSIEGQIPEGIGNLTLLENLELSYNNLSGNFPNGITKLTKLKQLELYANELTGKFPVGFGNLSSLVNLDASTNKLEGDLSELKSLSLLESLQLFENQFSGEIPVEFGDFKFLKELSLYTNMFTGSLPQNIGSWAEFLYIDVSENLLTGPIPPDMCKKGNMTDLLLLQNKFTGGIPSNYANCLTLKRLRVSNNSLSGVVPSGIWSLPDLGIIDLTLNQFDGQVTSNVGEAKSLAQLFLAYNRFSGQLPQTISQVSSLVAINLSMNQFSGDIPAAIGELKKLNTLHLEYNLFSGSLPDSIGSCVSLNEVNLAGNSLSGVIPASLGSLPDLNSLNLSDNRLSGQIPVTLSTLRLSLLDLSNNRLSGSIPDSLSIKAFSNSFLGNPDLCSENSGSLKTCSSDSHTSRDHRTVMLCLIAGVVVLVLSLTCFVYVKSKHNSQNMPVKRFDSWDIKQFHVLSFSEDQVLKALKQENLIGTGGSGNVYRLVLNCGKQLAVKHILKSDSSDHKSYRSSSAILVKENGRSKEYDAEVTTLSSIRHVNVVKLYCSITSEDSNMLVYEYLPNGSLWDRLHTSQKVKMDWLVRYDIALGAAQGLEYLHHGYDRPVMHRDVKSSNILLDEQMKPKIADFGLAKVLHLNGTKDSSQIVAGTHGYIAPGTYFSLPFSISLSLKNSFWQIQIFVLSSLLGTTEYAYTTKVTEKSDVYSFGVVLMELVTGKKPVDAEYRENSDIVQWVCSKIRNKTSMIDLVDSSIFEGFKEDAVEVLRIAVHCTARTPALRPSMRMVVHMLEEAEPCKLTNVVVNSPNEARRNKDLLTNGKS</sequence>
<keyword evidence="6" id="KW-0433">Leucine-rich repeat</keyword>
<dbReference type="GO" id="GO:0033612">
    <property type="term" value="F:receptor serine/threonine kinase binding"/>
    <property type="evidence" value="ECO:0000318"/>
    <property type="project" value="GO_Central"/>
</dbReference>
<dbReference type="PROSITE" id="PS51450">
    <property type="entry name" value="LRR"/>
    <property type="match status" value="2"/>
</dbReference>
<dbReference type="FunFam" id="1.10.510.10:FF:001424">
    <property type="entry name" value="Protein kinase superfamily protein"/>
    <property type="match status" value="1"/>
</dbReference>
<feature type="binding site" evidence="20">
    <location>
        <position position="729"/>
    </location>
    <ligand>
        <name>ATP</name>
        <dbReference type="ChEBI" id="CHEBI:30616"/>
    </ligand>
</feature>
<evidence type="ECO:0000256" key="18">
    <source>
        <dbReference type="ARBA" id="ARBA00047899"/>
    </source>
</evidence>
<comment type="similarity">
    <text evidence="3">Belongs to the RLP family.</text>
</comment>
<evidence type="ECO:0000256" key="1">
    <source>
        <dbReference type="ARBA" id="ARBA00004167"/>
    </source>
</evidence>
<evidence type="ECO:0000256" key="7">
    <source>
        <dbReference type="ARBA" id="ARBA00022679"/>
    </source>
</evidence>
<dbReference type="EMBL" id="AYRZ02000017">
    <property type="protein sequence ID" value="PHT64259.1"/>
    <property type="molecule type" value="Genomic_DNA"/>
</dbReference>
<reference evidence="23 24" key="2">
    <citation type="journal article" date="2017" name="Genome Biol.">
        <title>New reference genome sequences of hot pepper reveal the massive evolution of plant disease-resistance genes by retroduplication.</title>
        <authorList>
            <person name="Kim S."/>
            <person name="Park J."/>
            <person name="Yeom S.I."/>
            <person name="Kim Y.M."/>
            <person name="Seo E."/>
            <person name="Kim K.T."/>
            <person name="Kim M.S."/>
            <person name="Lee J.M."/>
            <person name="Cheong K."/>
            <person name="Shin H.S."/>
            <person name="Kim S.B."/>
            <person name="Han K."/>
            <person name="Lee J."/>
            <person name="Park M."/>
            <person name="Lee H.A."/>
            <person name="Lee H.Y."/>
            <person name="Lee Y."/>
            <person name="Oh S."/>
            <person name="Lee J.H."/>
            <person name="Choi E."/>
            <person name="Choi E."/>
            <person name="Lee S.E."/>
            <person name="Jeon J."/>
            <person name="Kim H."/>
            <person name="Choi G."/>
            <person name="Song H."/>
            <person name="Lee J."/>
            <person name="Lee S.C."/>
            <person name="Kwon J.K."/>
            <person name="Lee H.Y."/>
            <person name="Koo N."/>
            <person name="Hong Y."/>
            <person name="Kim R.W."/>
            <person name="Kang W.H."/>
            <person name="Huh J.H."/>
            <person name="Kang B.C."/>
            <person name="Yang T.J."/>
            <person name="Lee Y.H."/>
            <person name="Bennetzen J.L."/>
            <person name="Choi D."/>
        </authorList>
    </citation>
    <scope>NUCLEOTIDE SEQUENCE [LARGE SCALE GENOMIC DNA]</scope>
    <source>
        <strain evidence="24">cv. CM334</strain>
    </source>
</reference>
<dbReference type="FunFam" id="3.80.10.10:FF:000453">
    <property type="entry name" value="Leucine-rich receptor-like protein kinase family protein"/>
    <property type="match status" value="1"/>
</dbReference>
<keyword evidence="16" id="KW-0675">Receptor</keyword>
<gene>
    <name evidence="23" type="ORF">T459_31929</name>
</gene>
<feature type="domain" description="Protein kinase" evidence="22">
    <location>
        <begin position="701"/>
        <end position="1021"/>
    </location>
</feature>
<dbReference type="PROSITE" id="PS00108">
    <property type="entry name" value="PROTEIN_KINASE_ST"/>
    <property type="match status" value="1"/>
</dbReference>
<dbReference type="PANTHER" id="PTHR48056:SF41">
    <property type="entry name" value="RECEPTOR-LIKE PROTEIN KINASE HAIKU2"/>
    <property type="match status" value="1"/>
</dbReference>
<dbReference type="InterPro" id="IPR050647">
    <property type="entry name" value="Plant_LRR-RLKs"/>
</dbReference>
<dbReference type="InterPro" id="IPR017441">
    <property type="entry name" value="Protein_kinase_ATP_BS"/>
</dbReference>
<dbReference type="InterPro" id="IPR008271">
    <property type="entry name" value="Ser/Thr_kinase_AS"/>
</dbReference>
<dbReference type="GO" id="GO:0050832">
    <property type="term" value="P:defense response to fungus"/>
    <property type="evidence" value="ECO:0007669"/>
    <property type="project" value="UniProtKB-ARBA"/>
</dbReference>
<evidence type="ECO:0000313" key="24">
    <source>
        <dbReference type="Proteomes" id="UP000222542"/>
    </source>
</evidence>
<keyword evidence="17" id="KW-0325">Glycoprotein</keyword>
<dbReference type="PANTHER" id="PTHR48056">
    <property type="entry name" value="LRR RECEPTOR-LIKE SERINE/THREONINE-PROTEIN KINASE-RELATED"/>
    <property type="match status" value="1"/>
</dbReference>
<evidence type="ECO:0000256" key="11">
    <source>
        <dbReference type="ARBA" id="ARBA00022741"/>
    </source>
</evidence>
<dbReference type="GO" id="GO:0005524">
    <property type="term" value="F:ATP binding"/>
    <property type="evidence" value="ECO:0007669"/>
    <property type="project" value="UniProtKB-UniRule"/>
</dbReference>
<evidence type="ECO:0000256" key="2">
    <source>
        <dbReference type="ARBA" id="ARBA00008684"/>
    </source>
</evidence>
<comment type="caution">
    <text evidence="23">The sequence shown here is derived from an EMBL/GenBank/DDBJ whole genome shotgun (WGS) entry which is preliminary data.</text>
</comment>
<dbReference type="GO" id="GO:0016020">
    <property type="term" value="C:membrane"/>
    <property type="evidence" value="ECO:0000318"/>
    <property type="project" value="GO_Central"/>
</dbReference>
<comment type="catalytic activity">
    <reaction evidence="18">
        <text>L-threonyl-[protein] + ATP = O-phospho-L-threonyl-[protein] + ADP + H(+)</text>
        <dbReference type="Rhea" id="RHEA:46608"/>
        <dbReference type="Rhea" id="RHEA-COMP:11060"/>
        <dbReference type="Rhea" id="RHEA-COMP:11605"/>
        <dbReference type="ChEBI" id="CHEBI:15378"/>
        <dbReference type="ChEBI" id="CHEBI:30013"/>
        <dbReference type="ChEBI" id="CHEBI:30616"/>
        <dbReference type="ChEBI" id="CHEBI:61977"/>
        <dbReference type="ChEBI" id="CHEBI:456216"/>
        <dbReference type="EC" id="2.7.11.1"/>
    </reaction>
</comment>
<evidence type="ECO:0000256" key="9">
    <source>
        <dbReference type="ARBA" id="ARBA00022729"/>
    </source>
</evidence>
<dbReference type="InterPro" id="IPR055414">
    <property type="entry name" value="LRR_R13L4/SHOC2-like"/>
</dbReference>
<keyword evidence="11 20" id="KW-0547">Nucleotide-binding</keyword>
<keyword evidence="13 20" id="KW-0067">ATP-binding</keyword>
<evidence type="ECO:0000259" key="22">
    <source>
        <dbReference type="PROSITE" id="PS50011"/>
    </source>
</evidence>
<dbReference type="Pfam" id="PF13855">
    <property type="entry name" value="LRR_8"/>
    <property type="match status" value="1"/>
</dbReference>
<dbReference type="GO" id="GO:0009791">
    <property type="term" value="P:post-embryonic development"/>
    <property type="evidence" value="ECO:0007669"/>
    <property type="project" value="UniProtKB-ARBA"/>
</dbReference>
<dbReference type="FunFam" id="3.80.10.10:FF:000413">
    <property type="entry name" value="Inactive leucine-rich repeat receptor-like protein kinase"/>
    <property type="match status" value="1"/>
</dbReference>
<protein>
    <recommendedName>
        <fullName evidence="4">non-specific serine/threonine protein kinase</fullName>
        <ecNumber evidence="4">2.7.11.1</ecNumber>
    </recommendedName>
</protein>
<evidence type="ECO:0000256" key="15">
    <source>
        <dbReference type="ARBA" id="ARBA00023136"/>
    </source>
</evidence>
<dbReference type="InterPro" id="IPR011009">
    <property type="entry name" value="Kinase-like_dom_sf"/>
</dbReference>
<evidence type="ECO:0000256" key="13">
    <source>
        <dbReference type="ARBA" id="ARBA00022840"/>
    </source>
</evidence>
<evidence type="ECO:0000256" key="21">
    <source>
        <dbReference type="SAM" id="Phobius"/>
    </source>
</evidence>
<dbReference type="GO" id="GO:0004674">
    <property type="term" value="F:protein serine/threonine kinase activity"/>
    <property type="evidence" value="ECO:0007669"/>
    <property type="project" value="UniProtKB-KW"/>
</dbReference>
<dbReference type="FunFam" id="3.80.10.10:FF:001021">
    <property type="entry name" value="Leucine-rich receptor-like protein kinase family protein"/>
    <property type="match status" value="1"/>
</dbReference>